<keyword evidence="1" id="KW-1185">Reference proteome</keyword>
<protein>
    <submittedName>
        <fullName evidence="2">Glyco_hydro_4C domain-containing protein</fullName>
    </submittedName>
</protein>
<evidence type="ECO:0000313" key="1">
    <source>
        <dbReference type="Proteomes" id="UP000095282"/>
    </source>
</evidence>
<accession>A0A1I7UMZ8</accession>
<dbReference type="WBParaSite" id="Csp11.Scaffold630.g17598.t1">
    <property type="protein sequence ID" value="Csp11.Scaffold630.g17598.t1"/>
    <property type="gene ID" value="Csp11.Scaffold630.g17598"/>
</dbReference>
<name>A0A1I7UMZ8_9PELO</name>
<proteinExistence type="predicted"/>
<dbReference type="Proteomes" id="UP000095282">
    <property type="component" value="Unplaced"/>
</dbReference>
<evidence type="ECO:0000313" key="2">
    <source>
        <dbReference type="WBParaSite" id="Csp11.Scaffold630.g17598.t1"/>
    </source>
</evidence>
<dbReference type="AlphaFoldDB" id="A0A1I7UMZ8"/>
<reference evidence="2" key="1">
    <citation type="submission" date="2016-11" db="UniProtKB">
        <authorList>
            <consortium name="WormBaseParasite"/>
        </authorList>
    </citation>
    <scope>IDENTIFICATION</scope>
</reference>
<sequence length="98" mass="11140">MFKNISAVREIVTYGEEQVLRSIETYNLQEGNVGLSVAVAQQIPGMVLHKTETISDWTVDRLRVPQERYAGLDSAVLQLLDNRRPAPNPHINKKRKAR</sequence>
<organism evidence="1 2">
    <name type="scientific">Caenorhabditis tropicalis</name>
    <dbReference type="NCBI Taxonomy" id="1561998"/>
    <lineage>
        <taxon>Eukaryota</taxon>
        <taxon>Metazoa</taxon>
        <taxon>Ecdysozoa</taxon>
        <taxon>Nematoda</taxon>
        <taxon>Chromadorea</taxon>
        <taxon>Rhabditida</taxon>
        <taxon>Rhabditina</taxon>
        <taxon>Rhabditomorpha</taxon>
        <taxon>Rhabditoidea</taxon>
        <taxon>Rhabditidae</taxon>
        <taxon>Peloderinae</taxon>
        <taxon>Caenorhabditis</taxon>
    </lineage>
</organism>